<dbReference type="EMBL" id="GBRH01170954">
    <property type="protein sequence ID" value="JAE26942.1"/>
    <property type="molecule type" value="Transcribed_RNA"/>
</dbReference>
<protein>
    <submittedName>
        <fullName evidence="2">Uncharacterized protein</fullName>
    </submittedName>
</protein>
<reference evidence="2" key="1">
    <citation type="submission" date="2014-09" db="EMBL/GenBank/DDBJ databases">
        <authorList>
            <person name="Magalhaes I.L.F."/>
            <person name="Oliveira U."/>
            <person name="Santos F.R."/>
            <person name="Vidigal T.H.D.A."/>
            <person name="Brescovit A.D."/>
            <person name="Santos A.J."/>
        </authorList>
    </citation>
    <scope>NUCLEOTIDE SEQUENCE</scope>
    <source>
        <tissue evidence="2">Shoot tissue taken approximately 20 cm above the soil surface</tissue>
    </source>
</reference>
<organism evidence="2">
    <name type="scientific">Arundo donax</name>
    <name type="common">Giant reed</name>
    <name type="synonym">Donax arundinaceus</name>
    <dbReference type="NCBI Taxonomy" id="35708"/>
    <lineage>
        <taxon>Eukaryota</taxon>
        <taxon>Viridiplantae</taxon>
        <taxon>Streptophyta</taxon>
        <taxon>Embryophyta</taxon>
        <taxon>Tracheophyta</taxon>
        <taxon>Spermatophyta</taxon>
        <taxon>Magnoliopsida</taxon>
        <taxon>Liliopsida</taxon>
        <taxon>Poales</taxon>
        <taxon>Poaceae</taxon>
        <taxon>PACMAD clade</taxon>
        <taxon>Arundinoideae</taxon>
        <taxon>Arundineae</taxon>
        <taxon>Arundo</taxon>
    </lineage>
</organism>
<dbReference type="AlphaFoldDB" id="A0A0A9GR47"/>
<reference evidence="2" key="2">
    <citation type="journal article" date="2015" name="Data Brief">
        <title>Shoot transcriptome of the giant reed, Arundo donax.</title>
        <authorList>
            <person name="Barrero R.A."/>
            <person name="Guerrero F.D."/>
            <person name="Moolhuijzen P."/>
            <person name="Goolsby J.A."/>
            <person name="Tidwell J."/>
            <person name="Bellgard S.E."/>
            <person name="Bellgard M.I."/>
        </authorList>
    </citation>
    <scope>NUCLEOTIDE SEQUENCE</scope>
    <source>
        <tissue evidence="2">Shoot tissue taken approximately 20 cm above the soil surface</tissue>
    </source>
</reference>
<sequence>MLHKAFSRRSSLSMQVNGAVYT</sequence>
<name>A0A0A9GR47_ARUDO</name>
<accession>A0A0A9GR47</accession>
<proteinExistence type="predicted"/>
<evidence type="ECO:0000256" key="1">
    <source>
        <dbReference type="SAM" id="MobiDB-lite"/>
    </source>
</evidence>
<evidence type="ECO:0000313" key="2">
    <source>
        <dbReference type="EMBL" id="JAE26942.1"/>
    </source>
</evidence>
<feature type="region of interest" description="Disordered" evidence="1">
    <location>
        <begin position="1"/>
        <end position="22"/>
    </location>
</feature>